<feature type="compositionally biased region" description="Basic and acidic residues" evidence="1">
    <location>
        <begin position="32"/>
        <end position="58"/>
    </location>
</feature>
<evidence type="ECO:0000256" key="1">
    <source>
        <dbReference type="SAM" id="MobiDB-lite"/>
    </source>
</evidence>
<keyword evidence="3" id="KW-1185">Reference proteome</keyword>
<evidence type="ECO:0000313" key="3">
    <source>
        <dbReference type="Proteomes" id="UP001431209"/>
    </source>
</evidence>
<feature type="region of interest" description="Disordered" evidence="1">
    <location>
        <begin position="31"/>
        <end position="85"/>
    </location>
</feature>
<dbReference type="AlphaFoldDB" id="A0AAW2Z1D6"/>
<feature type="compositionally biased region" description="Basic and acidic residues" evidence="1">
    <location>
        <begin position="67"/>
        <end position="85"/>
    </location>
</feature>
<evidence type="ECO:0000313" key="2">
    <source>
        <dbReference type="EMBL" id="KAL0483109.1"/>
    </source>
</evidence>
<proteinExistence type="predicted"/>
<dbReference type="EMBL" id="JAOPGA020000931">
    <property type="protein sequence ID" value="KAL0483109.1"/>
    <property type="molecule type" value="Genomic_DNA"/>
</dbReference>
<name>A0AAW2Z1D6_9EUKA</name>
<sequence>MINSRTLYSIGLCRSVRTLSARGYYASMPVLAKEEPSKGDEYKTGKLTEDPQKWDEGSKINYGSGDANKKTDQKTEKKTNTKEKQ</sequence>
<comment type="caution">
    <text evidence="2">The sequence shown here is derived from an EMBL/GenBank/DDBJ whole genome shotgun (WGS) entry which is preliminary data.</text>
</comment>
<accession>A0AAW2Z1D6</accession>
<reference evidence="2 3" key="1">
    <citation type="submission" date="2024-03" db="EMBL/GenBank/DDBJ databases">
        <title>The Acrasis kona genome and developmental transcriptomes reveal deep origins of eukaryotic multicellular pathways.</title>
        <authorList>
            <person name="Sheikh S."/>
            <person name="Fu C.-J."/>
            <person name="Brown M.W."/>
            <person name="Baldauf S.L."/>
        </authorList>
    </citation>
    <scope>NUCLEOTIDE SEQUENCE [LARGE SCALE GENOMIC DNA]</scope>
    <source>
        <strain evidence="2 3">ATCC MYA-3509</strain>
    </source>
</reference>
<organism evidence="2 3">
    <name type="scientific">Acrasis kona</name>
    <dbReference type="NCBI Taxonomy" id="1008807"/>
    <lineage>
        <taxon>Eukaryota</taxon>
        <taxon>Discoba</taxon>
        <taxon>Heterolobosea</taxon>
        <taxon>Tetramitia</taxon>
        <taxon>Eutetramitia</taxon>
        <taxon>Acrasidae</taxon>
        <taxon>Acrasis</taxon>
    </lineage>
</organism>
<protein>
    <submittedName>
        <fullName evidence="2">Uncharacterized protein</fullName>
    </submittedName>
</protein>
<dbReference type="Proteomes" id="UP001431209">
    <property type="component" value="Unassembled WGS sequence"/>
</dbReference>
<gene>
    <name evidence="2" type="ORF">AKO1_015003</name>
</gene>